<evidence type="ECO:0000256" key="2">
    <source>
        <dbReference type="ARBA" id="ARBA00005336"/>
    </source>
</evidence>
<proteinExistence type="inferred from homology"/>
<keyword evidence="3" id="KW-0963">Cytoplasm</keyword>
<dbReference type="InterPro" id="IPR022768">
    <property type="entry name" value="Fascin-like_dom"/>
</dbReference>
<organism evidence="8 9">
    <name type="scientific">Plantactinospora mayteni</name>
    <dbReference type="NCBI Taxonomy" id="566021"/>
    <lineage>
        <taxon>Bacteria</taxon>
        <taxon>Bacillati</taxon>
        <taxon>Actinomycetota</taxon>
        <taxon>Actinomycetes</taxon>
        <taxon>Micromonosporales</taxon>
        <taxon>Micromonosporaceae</taxon>
        <taxon>Plantactinospora</taxon>
    </lineage>
</organism>
<dbReference type="CDD" id="cd04084">
    <property type="entry name" value="CBM6_xylanase-like"/>
    <property type="match status" value="1"/>
</dbReference>
<dbReference type="InterPro" id="IPR013783">
    <property type="entry name" value="Ig-like_fold"/>
</dbReference>
<dbReference type="InterPro" id="IPR001764">
    <property type="entry name" value="Glyco_hydro_3_N"/>
</dbReference>
<dbReference type="Pfam" id="PF06268">
    <property type="entry name" value="Fascin"/>
    <property type="match status" value="1"/>
</dbReference>
<dbReference type="EMBL" id="BONX01000001">
    <property type="protein sequence ID" value="GIG93515.1"/>
    <property type="molecule type" value="Genomic_DNA"/>
</dbReference>
<evidence type="ECO:0000313" key="9">
    <source>
        <dbReference type="Proteomes" id="UP000621500"/>
    </source>
</evidence>
<dbReference type="PROSITE" id="PS51175">
    <property type="entry name" value="CBM6"/>
    <property type="match status" value="1"/>
</dbReference>
<comment type="subcellular location">
    <subcellularLocation>
        <location evidence="1">Cytoplasm</location>
    </subcellularLocation>
</comment>
<dbReference type="PRINTS" id="PR00133">
    <property type="entry name" value="GLHYDRLASE3"/>
</dbReference>
<dbReference type="InterPro" id="IPR008979">
    <property type="entry name" value="Galactose-bd-like_sf"/>
</dbReference>
<comment type="similarity">
    <text evidence="2">Belongs to the glycosyl hydrolase 3 family.</text>
</comment>
<dbReference type="Pfam" id="PF14310">
    <property type="entry name" value="Fn3-like"/>
    <property type="match status" value="1"/>
</dbReference>
<gene>
    <name evidence="8" type="ORF">Pma05_00880</name>
</gene>
<dbReference type="InterPro" id="IPR006584">
    <property type="entry name" value="Cellulose-bd_IV"/>
</dbReference>
<dbReference type="InterPro" id="IPR036881">
    <property type="entry name" value="Glyco_hydro_3_C_sf"/>
</dbReference>
<keyword evidence="4" id="KW-0732">Signal</keyword>
<dbReference type="SUPFAM" id="SSF52279">
    <property type="entry name" value="Beta-D-glucan exohydrolase, C-terminal domain"/>
    <property type="match status" value="1"/>
</dbReference>
<protein>
    <submittedName>
        <fullName evidence="8">Beta-glucosidase</fullName>
    </submittedName>
</protein>
<dbReference type="Pfam" id="PF03422">
    <property type="entry name" value="CBM_6"/>
    <property type="match status" value="1"/>
</dbReference>
<dbReference type="SUPFAM" id="SSF51445">
    <property type="entry name" value="(Trans)glycosidases"/>
    <property type="match status" value="1"/>
</dbReference>
<dbReference type="InterPro" id="IPR005084">
    <property type="entry name" value="CBM6"/>
</dbReference>
<accession>A0ABQ4EFT3</accession>
<dbReference type="InterPro" id="IPR026891">
    <property type="entry name" value="Fn3-like"/>
</dbReference>
<dbReference type="Gene3D" id="2.60.40.10">
    <property type="entry name" value="Immunoglobulins"/>
    <property type="match status" value="1"/>
</dbReference>
<dbReference type="SMART" id="SM00606">
    <property type="entry name" value="CBD_IV"/>
    <property type="match status" value="1"/>
</dbReference>
<keyword evidence="6" id="KW-0009">Actin-binding</keyword>
<keyword evidence="9" id="KW-1185">Reference proteome</keyword>
<dbReference type="Pfam" id="PF00933">
    <property type="entry name" value="Glyco_hydro_3"/>
    <property type="match status" value="1"/>
</dbReference>
<evidence type="ECO:0000259" key="7">
    <source>
        <dbReference type="PROSITE" id="PS51175"/>
    </source>
</evidence>
<dbReference type="InterPro" id="IPR044993">
    <property type="entry name" value="BXL"/>
</dbReference>
<dbReference type="InterPro" id="IPR002772">
    <property type="entry name" value="Glyco_hydro_3_C"/>
</dbReference>
<dbReference type="InterPro" id="IPR036962">
    <property type="entry name" value="Glyco_hydro_3_N_sf"/>
</dbReference>
<dbReference type="Pfam" id="PF01915">
    <property type="entry name" value="Glyco_hydro_3_C"/>
    <property type="match status" value="1"/>
</dbReference>
<dbReference type="Proteomes" id="UP000621500">
    <property type="component" value="Unassembled WGS sequence"/>
</dbReference>
<dbReference type="RefSeq" id="WP_203855201.1">
    <property type="nucleotide sequence ID" value="NZ_BAAAZQ010000003.1"/>
</dbReference>
<evidence type="ECO:0000256" key="3">
    <source>
        <dbReference type="ARBA" id="ARBA00022490"/>
    </source>
</evidence>
<dbReference type="Gene3D" id="3.40.50.1700">
    <property type="entry name" value="Glycoside hydrolase family 3 C-terminal domain"/>
    <property type="match status" value="1"/>
</dbReference>
<dbReference type="Gene3D" id="3.20.20.300">
    <property type="entry name" value="Glycoside hydrolase, family 3, N-terminal domain"/>
    <property type="match status" value="1"/>
</dbReference>
<dbReference type="InterPro" id="IPR017853">
    <property type="entry name" value="GH"/>
</dbReference>
<dbReference type="SMART" id="SM01217">
    <property type="entry name" value="Fn3_like"/>
    <property type="match status" value="1"/>
</dbReference>
<name>A0ABQ4EFT3_9ACTN</name>
<evidence type="ECO:0000313" key="8">
    <source>
        <dbReference type="EMBL" id="GIG93515.1"/>
    </source>
</evidence>
<dbReference type="InterPro" id="IPR008999">
    <property type="entry name" value="Actin-crosslinking"/>
</dbReference>
<dbReference type="CDD" id="cd23343">
    <property type="entry name" value="beta-trefoil_FSCN_BglX-like"/>
    <property type="match status" value="1"/>
</dbReference>
<dbReference type="PANTHER" id="PTHR42721">
    <property type="entry name" value="SUGAR HYDROLASE-RELATED"/>
    <property type="match status" value="1"/>
</dbReference>
<keyword evidence="5" id="KW-0378">Hydrolase</keyword>
<feature type="domain" description="CBM6" evidence="7">
    <location>
        <begin position="827"/>
        <end position="953"/>
    </location>
</feature>
<dbReference type="Gene3D" id="2.60.120.380">
    <property type="match status" value="1"/>
</dbReference>
<evidence type="ECO:0000256" key="4">
    <source>
        <dbReference type="ARBA" id="ARBA00022729"/>
    </source>
</evidence>
<comment type="caution">
    <text evidence="8">The sequence shown here is derived from an EMBL/GenBank/DDBJ whole genome shotgun (WGS) entry which is preliminary data.</text>
</comment>
<evidence type="ECO:0000256" key="6">
    <source>
        <dbReference type="ARBA" id="ARBA00023203"/>
    </source>
</evidence>
<dbReference type="PANTHER" id="PTHR42721:SF3">
    <property type="entry name" value="BETA-D-XYLOSIDASE 5-RELATED"/>
    <property type="match status" value="1"/>
</dbReference>
<dbReference type="SUPFAM" id="SSF50405">
    <property type="entry name" value="Actin-crosslinking proteins"/>
    <property type="match status" value="1"/>
</dbReference>
<sequence>MTGPAFRDPDLPLETRVADLLGRLTLPEKAGLLHQYQGAVPRLGLDRYPTGTEILHGVAWRGEATAFPQALGLASSWDPELLRAVGAAVGDEVRGLRRKQPERVSLNVWGPVVNPLRDPRWGRNEEGYSEDPWLTGTLATAYTAGLSGDHPRFLRTAPTLKHFLGYNNEDGRGETSAGLAPRVRYEYEYPAFRAPIEADVVVGLMCSYNRINGRPAHVSPLVNAEVRRWSKRELLVVSDAEAVSGMTKWQHYFDDHLVGLATALRGGIDCFTEDDRDSEPTVARVTEALSRGLISESDVDTAVRRSLAVRFRLGEFDPPEGNPYAAITPDVVNCAAHQRLARRAARGAMVLLANDGTLPLPDPPGRVAVVGPLADVVYDDWFSGTKPYAVTAYGGLAGRLGADAVEFRQGVDRIVLGGPYGPVAATDDPAGGPVRVDGAASEAATWIDVFDWGYGVVALRTAANNKYISVDEDRTLVNTMDVPWGWFLRETFRLLDHGPGRVVIQHVHSGRYVATDDTGVLRANRTDARDASVFDLHAVVDGARDAAEAAGGADVAVVVVGNHPLINGRESQDRPGLALPPAQEALVRAVYAANPRTVLVVTSSYPYAMEWVGDHTAAVLWSAHCGQEYGNALTDVLLGGTPDGAAVDVTGRLTQTWYRAEEDLPDILDYDIIARDATYRYHRGSPLYPFGFGLSYTTFAYTDLRLSAGAIEATGDVQVTARVANTGDRPGTEVVQLYVRQEGSQAKRPLRQLHGFARVTLAPGESQDVGFTLHGADLAYWDVRRAEPVVESGTYRVLVGRSSAATELSAVFTVRGREIGPRDPLRAPFEAANHDEYRDTVLTHEEPDGADAVSGTAPGAWTCFRAVDFGVGAVGTVTARLSALRPEAAGGHLTLRLDDPSTGPVIGRLPVPGPGGRGDWHTVSATLTGADGVRTLYLVFDAAGSAVSRLTFGTGAG</sequence>
<dbReference type="SUPFAM" id="SSF49785">
    <property type="entry name" value="Galactose-binding domain-like"/>
    <property type="match status" value="1"/>
</dbReference>
<evidence type="ECO:0000256" key="5">
    <source>
        <dbReference type="ARBA" id="ARBA00022801"/>
    </source>
</evidence>
<dbReference type="Gene3D" id="2.60.120.260">
    <property type="entry name" value="Galactose-binding domain-like"/>
    <property type="match status" value="1"/>
</dbReference>
<evidence type="ECO:0000256" key="1">
    <source>
        <dbReference type="ARBA" id="ARBA00004496"/>
    </source>
</evidence>
<reference evidence="8 9" key="1">
    <citation type="submission" date="2021-01" db="EMBL/GenBank/DDBJ databases">
        <title>Whole genome shotgun sequence of Plantactinospora mayteni NBRC 109088.</title>
        <authorList>
            <person name="Komaki H."/>
            <person name="Tamura T."/>
        </authorList>
    </citation>
    <scope>NUCLEOTIDE SEQUENCE [LARGE SCALE GENOMIC DNA]</scope>
    <source>
        <strain evidence="8 9">NBRC 109088</strain>
    </source>
</reference>